<dbReference type="InParanoid" id="A0A2J7R5A5"/>
<dbReference type="GO" id="GO:0009982">
    <property type="term" value="F:pseudouridine synthase activity"/>
    <property type="evidence" value="ECO:0007669"/>
    <property type="project" value="InterPro"/>
</dbReference>
<evidence type="ECO:0000259" key="2">
    <source>
        <dbReference type="Pfam" id="PF00849"/>
    </source>
</evidence>
<reference evidence="3 4" key="1">
    <citation type="submission" date="2017-12" db="EMBL/GenBank/DDBJ databases">
        <title>Hemimetabolous genomes reveal molecular basis of termite eusociality.</title>
        <authorList>
            <person name="Harrison M.C."/>
            <person name="Jongepier E."/>
            <person name="Robertson H.M."/>
            <person name="Arning N."/>
            <person name="Bitard-Feildel T."/>
            <person name="Chao H."/>
            <person name="Childers C.P."/>
            <person name="Dinh H."/>
            <person name="Doddapaneni H."/>
            <person name="Dugan S."/>
            <person name="Gowin J."/>
            <person name="Greiner C."/>
            <person name="Han Y."/>
            <person name="Hu H."/>
            <person name="Hughes D.S.T."/>
            <person name="Huylmans A.-K."/>
            <person name="Kemena C."/>
            <person name="Kremer L.P.M."/>
            <person name="Lee S.L."/>
            <person name="Lopez-Ezquerra A."/>
            <person name="Mallet L."/>
            <person name="Monroy-Kuhn J.M."/>
            <person name="Moser A."/>
            <person name="Murali S.C."/>
            <person name="Muzny D.M."/>
            <person name="Otani S."/>
            <person name="Piulachs M.-D."/>
            <person name="Poelchau M."/>
            <person name="Qu J."/>
            <person name="Schaub F."/>
            <person name="Wada-Katsumata A."/>
            <person name="Worley K.C."/>
            <person name="Xie Q."/>
            <person name="Ylla G."/>
            <person name="Poulsen M."/>
            <person name="Gibbs R.A."/>
            <person name="Schal C."/>
            <person name="Richards S."/>
            <person name="Belles X."/>
            <person name="Korb J."/>
            <person name="Bornberg-Bauer E."/>
        </authorList>
    </citation>
    <scope>NUCLEOTIDE SEQUENCE [LARGE SCALE GENOMIC DNA]</scope>
    <source>
        <tissue evidence="3">Whole body</tissue>
    </source>
</reference>
<proteinExistence type="inferred from homology"/>
<accession>A0A2J7R5A5</accession>
<dbReference type="Pfam" id="PF00849">
    <property type="entry name" value="PseudoU_synth_2"/>
    <property type="match status" value="1"/>
</dbReference>
<dbReference type="GO" id="GO:0003723">
    <property type="term" value="F:RNA binding"/>
    <property type="evidence" value="ECO:0007669"/>
    <property type="project" value="InterPro"/>
</dbReference>
<name>A0A2J7R5A5_9NEOP</name>
<dbReference type="STRING" id="105785.A0A2J7R5A5"/>
<dbReference type="InterPro" id="IPR020103">
    <property type="entry name" value="PsdUridine_synth_cat_dom_sf"/>
</dbReference>
<feature type="domain" description="Pseudouridine synthase RsuA/RluA-like" evidence="2">
    <location>
        <begin position="52"/>
        <end position="217"/>
    </location>
</feature>
<protein>
    <recommendedName>
        <fullName evidence="2">Pseudouridine synthase RsuA/RluA-like domain-containing protein</fullName>
    </recommendedName>
</protein>
<dbReference type="InterPro" id="IPR006145">
    <property type="entry name" value="PsdUridine_synth_RsuA/RluA"/>
</dbReference>
<evidence type="ECO:0000313" key="4">
    <source>
        <dbReference type="Proteomes" id="UP000235965"/>
    </source>
</evidence>
<dbReference type="CDD" id="cd02869">
    <property type="entry name" value="PseudoU_synth_RluA_like"/>
    <property type="match status" value="1"/>
</dbReference>
<comment type="caution">
    <text evidence="3">The sequence shown here is derived from an EMBL/GenBank/DDBJ whole genome shotgun (WGS) entry which is preliminary data.</text>
</comment>
<sequence>MENIIEIVTRIFMYKFDHIWRERVSVVAGEQIRKSLNVSPLNEVDILYRSHNFLVINKRHDVVINSDDPAVQVSLQLQLKKLFPDLVNPNLQHDFYFVHRLDYATSGIICIALHKKACSAATVVFSERKTKKYYLALLRGHVACEILDICEPIGEDSQQKTGNHRMCTASDPHCISPRSAHTRMLVLQRGLYDLYPATKVLLRPITGRRHQLRVHCADIGHTIVGDYTYSNRQDVLPFRMFLHAFRLVLENSVEPLTLQTVDPFTSDVAANKWTPVETLNDISTSSFSKLDMEWDC</sequence>
<dbReference type="PANTHER" id="PTHR21600">
    <property type="entry name" value="MITOCHONDRIAL RNA PSEUDOURIDINE SYNTHASE"/>
    <property type="match status" value="1"/>
</dbReference>
<dbReference type="EMBL" id="NEVH01007392">
    <property type="protein sequence ID" value="PNF36000.1"/>
    <property type="molecule type" value="Genomic_DNA"/>
</dbReference>
<dbReference type="OrthoDB" id="418349at2759"/>
<dbReference type="SUPFAM" id="SSF55120">
    <property type="entry name" value="Pseudouridine synthase"/>
    <property type="match status" value="1"/>
</dbReference>
<dbReference type="PANTHER" id="PTHR21600:SF87">
    <property type="entry name" value="RNA PSEUDOURIDYLATE SYNTHASE DOMAIN-CONTAINING PROTEIN 1"/>
    <property type="match status" value="1"/>
</dbReference>
<dbReference type="InterPro" id="IPR050188">
    <property type="entry name" value="RluA_PseudoU_synthase"/>
</dbReference>
<dbReference type="Proteomes" id="UP000235965">
    <property type="component" value="Unassembled WGS sequence"/>
</dbReference>
<dbReference type="Gene3D" id="3.30.2350.10">
    <property type="entry name" value="Pseudouridine synthase"/>
    <property type="match status" value="1"/>
</dbReference>
<organism evidence="3 4">
    <name type="scientific">Cryptotermes secundus</name>
    <dbReference type="NCBI Taxonomy" id="105785"/>
    <lineage>
        <taxon>Eukaryota</taxon>
        <taxon>Metazoa</taxon>
        <taxon>Ecdysozoa</taxon>
        <taxon>Arthropoda</taxon>
        <taxon>Hexapoda</taxon>
        <taxon>Insecta</taxon>
        <taxon>Pterygota</taxon>
        <taxon>Neoptera</taxon>
        <taxon>Polyneoptera</taxon>
        <taxon>Dictyoptera</taxon>
        <taxon>Blattodea</taxon>
        <taxon>Blattoidea</taxon>
        <taxon>Termitoidae</taxon>
        <taxon>Kalotermitidae</taxon>
        <taxon>Cryptotermitinae</taxon>
        <taxon>Cryptotermes</taxon>
    </lineage>
</organism>
<evidence type="ECO:0000313" key="3">
    <source>
        <dbReference type="EMBL" id="PNF36000.1"/>
    </source>
</evidence>
<dbReference type="AlphaFoldDB" id="A0A2J7R5A5"/>
<evidence type="ECO:0000256" key="1">
    <source>
        <dbReference type="ARBA" id="ARBA00010876"/>
    </source>
</evidence>
<gene>
    <name evidence="3" type="ORF">B7P43_G00576</name>
</gene>
<keyword evidence="4" id="KW-1185">Reference proteome</keyword>
<dbReference type="GO" id="GO:0000455">
    <property type="term" value="P:enzyme-directed rRNA pseudouridine synthesis"/>
    <property type="evidence" value="ECO:0007669"/>
    <property type="project" value="TreeGrafter"/>
</dbReference>
<comment type="similarity">
    <text evidence="1">Belongs to the pseudouridine synthase RluA family.</text>
</comment>